<keyword evidence="2" id="KW-1185">Reference proteome</keyword>
<dbReference type="Proteomes" id="UP000028999">
    <property type="component" value="Unassembled WGS sequence"/>
</dbReference>
<dbReference type="PaxDb" id="3708-A0A078FL41"/>
<dbReference type="EMBL" id="LK032028">
    <property type="protein sequence ID" value="CDY12898.1"/>
    <property type="molecule type" value="Genomic_DNA"/>
</dbReference>
<dbReference type="Gramene" id="CDY12898">
    <property type="protein sequence ID" value="CDY12898"/>
    <property type="gene ID" value="GSBRNA2T00070564001"/>
</dbReference>
<reference evidence="1 2" key="1">
    <citation type="journal article" date="2014" name="Science">
        <title>Plant genetics. Early allopolyploid evolution in the post-Neolithic Brassica napus oilseed genome.</title>
        <authorList>
            <person name="Chalhoub B."/>
            <person name="Denoeud F."/>
            <person name="Liu S."/>
            <person name="Parkin I.A."/>
            <person name="Tang H."/>
            <person name="Wang X."/>
            <person name="Chiquet J."/>
            <person name="Belcram H."/>
            <person name="Tong C."/>
            <person name="Samans B."/>
            <person name="Correa M."/>
            <person name="Da Silva C."/>
            <person name="Just J."/>
            <person name="Falentin C."/>
            <person name="Koh C.S."/>
            <person name="Le Clainche I."/>
            <person name="Bernard M."/>
            <person name="Bento P."/>
            <person name="Noel B."/>
            <person name="Labadie K."/>
            <person name="Alberti A."/>
            <person name="Charles M."/>
            <person name="Arnaud D."/>
            <person name="Guo H."/>
            <person name="Daviaud C."/>
            <person name="Alamery S."/>
            <person name="Jabbari K."/>
            <person name="Zhao M."/>
            <person name="Edger P.P."/>
            <person name="Chelaifa H."/>
            <person name="Tack D."/>
            <person name="Lassalle G."/>
            <person name="Mestiri I."/>
            <person name="Schnel N."/>
            <person name="Le Paslier M.C."/>
            <person name="Fan G."/>
            <person name="Renault V."/>
            <person name="Bayer P.E."/>
            <person name="Golicz A.A."/>
            <person name="Manoli S."/>
            <person name="Lee T.H."/>
            <person name="Thi V.H."/>
            <person name="Chalabi S."/>
            <person name="Hu Q."/>
            <person name="Fan C."/>
            <person name="Tollenaere R."/>
            <person name="Lu Y."/>
            <person name="Battail C."/>
            <person name="Shen J."/>
            <person name="Sidebottom C.H."/>
            <person name="Wang X."/>
            <person name="Canaguier A."/>
            <person name="Chauveau A."/>
            <person name="Berard A."/>
            <person name="Deniot G."/>
            <person name="Guan M."/>
            <person name="Liu Z."/>
            <person name="Sun F."/>
            <person name="Lim Y.P."/>
            <person name="Lyons E."/>
            <person name="Town C.D."/>
            <person name="Bancroft I."/>
            <person name="Wang X."/>
            <person name="Meng J."/>
            <person name="Ma J."/>
            <person name="Pires J.C."/>
            <person name="King G.J."/>
            <person name="Brunel D."/>
            <person name="Delourme R."/>
            <person name="Renard M."/>
            <person name="Aury J.M."/>
            <person name="Adams K.L."/>
            <person name="Batley J."/>
            <person name="Snowdon R.J."/>
            <person name="Tost J."/>
            <person name="Edwards D."/>
            <person name="Zhou Y."/>
            <person name="Hua W."/>
            <person name="Sharpe A.G."/>
            <person name="Paterson A.H."/>
            <person name="Guan C."/>
            <person name="Wincker P."/>
        </authorList>
    </citation>
    <scope>NUCLEOTIDE SEQUENCE [LARGE SCALE GENOMIC DNA]</scope>
    <source>
        <strain evidence="2">cv. Darmor-bzh</strain>
    </source>
</reference>
<gene>
    <name evidence="1" type="primary">BnaA09g13760D</name>
    <name evidence="1" type="ORF">GSBRNA2T00070564001</name>
</gene>
<dbReference type="AlphaFoldDB" id="A0A078FL41"/>
<sequence length="19" mass="2158">MVELDARFNRPVTTSGCDF</sequence>
<evidence type="ECO:0000313" key="1">
    <source>
        <dbReference type="EMBL" id="CDY12898.1"/>
    </source>
</evidence>
<evidence type="ECO:0000313" key="2">
    <source>
        <dbReference type="Proteomes" id="UP000028999"/>
    </source>
</evidence>
<name>A0A078FL41_BRANA</name>
<protein>
    <submittedName>
        <fullName evidence="1">BnaA09g13760D protein</fullName>
    </submittedName>
</protein>
<accession>A0A078FL41</accession>
<organism evidence="1 2">
    <name type="scientific">Brassica napus</name>
    <name type="common">Rape</name>
    <dbReference type="NCBI Taxonomy" id="3708"/>
    <lineage>
        <taxon>Eukaryota</taxon>
        <taxon>Viridiplantae</taxon>
        <taxon>Streptophyta</taxon>
        <taxon>Embryophyta</taxon>
        <taxon>Tracheophyta</taxon>
        <taxon>Spermatophyta</taxon>
        <taxon>Magnoliopsida</taxon>
        <taxon>eudicotyledons</taxon>
        <taxon>Gunneridae</taxon>
        <taxon>Pentapetalae</taxon>
        <taxon>rosids</taxon>
        <taxon>malvids</taxon>
        <taxon>Brassicales</taxon>
        <taxon>Brassicaceae</taxon>
        <taxon>Brassiceae</taxon>
        <taxon>Brassica</taxon>
    </lineage>
</organism>
<proteinExistence type="predicted"/>